<dbReference type="InParanoid" id="A0A3N7EFU0"/>
<name>A0A3N7EFU0_POPTR</name>
<keyword evidence="2" id="KW-1185">Reference proteome</keyword>
<reference evidence="1 2" key="1">
    <citation type="journal article" date="2006" name="Science">
        <title>The genome of black cottonwood, Populus trichocarpa (Torr. &amp; Gray).</title>
        <authorList>
            <person name="Tuskan G.A."/>
            <person name="Difazio S."/>
            <person name="Jansson S."/>
            <person name="Bohlmann J."/>
            <person name="Grigoriev I."/>
            <person name="Hellsten U."/>
            <person name="Putnam N."/>
            <person name="Ralph S."/>
            <person name="Rombauts S."/>
            <person name="Salamov A."/>
            <person name="Schein J."/>
            <person name="Sterck L."/>
            <person name="Aerts A."/>
            <person name="Bhalerao R.R."/>
            <person name="Bhalerao R.P."/>
            <person name="Blaudez D."/>
            <person name="Boerjan W."/>
            <person name="Brun A."/>
            <person name="Brunner A."/>
            <person name="Busov V."/>
            <person name="Campbell M."/>
            <person name="Carlson J."/>
            <person name="Chalot M."/>
            <person name="Chapman J."/>
            <person name="Chen G.L."/>
            <person name="Cooper D."/>
            <person name="Coutinho P.M."/>
            <person name="Couturier J."/>
            <person name="Covert S."/>
            <person name="Cronk Q."/>
            <person name="Cunningham R."/>
            <person name="Davis J."/>
            <person name="Degroeve S."/>
            <person name="Dejardin A."/>
            <person name="Depamphilis C."/>
            <person name="Detter J."/>
            <person name="Dirks B."/>
            <person name="Dubchak I."/>
            <person name="Duplessis S."/>
            <person name="Ehlting J."/>
            <person name="Ellis B."/>
            <person name="Gendler K."/>
            <person name="Goodstein D."/>
            <person name="Gribskov M."/>
            <person name="Grimwood J."/>
            <person name="Groover A."/>
            <person name="Gunter L."/>
            <person name="Hamberger B."/>
            <person name="Heinze B."/>
            <person name="Helariutta Y."/>
            <person name="Henrissat B."/>
            <person name="Holligan D."/>
            <person name="Holt R."/>
            <person name="Huang W."/>
            <person name="Islam-Faridi N."/>
            <person name="Jones S."/>
            <person name="Jones-Rhoades M."/>
            <person name="Jorgensen R."/>
            <person name="Joshi C."/>
            <person name="Kangasjarvi J."/>
            <person name="Karlsson J."/>
            <person name="Kelleher C."/>
            <person name="Kirkpatrick R."/>
            <person name="Kirst M."/>
            <person name="Kohler A."/>
            <person name="Kalluri U."/>
            <person name="Larimer F."/>
            <person name="Leebens-Mack J."/>
            <person name="Leple J.C."/>
            <person name="Locascio P."/>
            <person name="Lou Y."/>
            <person name="Lucas S."/>
            <person name="Martin F."/>
            <person name="Montanini B."/>
            <person name="Napoli C."/>
            <person name="Nelson D.R."/>
            <person name="Nelson C."/>
            <person name="Nieminen K."/>
            <person name="Nilsson O."/>
            <person name="Pereda V."/>
            <person name="Peter G."/>
            <person name="Philippe R."/>
            <person name="Pilate G."/>
            <person name="Poliakov A."/>
            <person name="Razumovskaya J."/>
            <person name="Richardson P."/>
            <person name="Rinaldi C."/>
            <person name="Ritland K."/>
            <person name="Rouze P."/>
            <person name="Ryaboy D."/>
            <person name="Schmutz J."/>
            <person name="Schrader J."/>
            <person name="Segerman B."/>
            <person name="Shin H."/>
            <person name="Siddiqui A."/>
            <person name="Sterky F."/>
            <person name="Terry A."/>
            <person name="Tsai C.J."/>
            <person name="Uberbacher E."/>
            <person name="Unneberg P."/>
            <person name="Vahala J."/>
            <person name="Wall K."/>
            <person name="Wessler S."/>
            <person name="Yang G."/>
            <person name="Yin T."/>
            <person name="Douglas C."/>
            <person name="Marra M."/>
            <person name="Sandberg G."/>
            <person name="Van de Peer Y."/>
            <person name="Rokhsar D."/>
        </authorList>
    </citation>
    <scope>NUCLEOTIDE SEQUENCE [LARGE SCALE GENOMIC DNA]</scope>
    <source>
        <strain evidence="2">cv. Nisqually</strain>
    </source>
</reference>
<organism evidence="1 2">
    <name type="scientific">Populus trichocarpa</name>
    <name type="common">Western balsam poplar</name>
    <name type="synonym">Populus balsamifera subsp. trichocarpa</name>
    <dbReference type="NCBI Taxonomy" id="3694"/>
    <lineage>
        <taxon>Eukaryota</taxon>
        <taxon>Viridiplantae</taxon>
        <taxon>Streptophyta</taxon>
        <taxon>Embryophyta</taxon>
        <taxon>Tracheophyta</taxon>
        <taxon>Spermatophyta</taxon>
        <taxon>Magnoliopsida</taxon>
        <taxon>eudicotyledons</taxon>
        <taxon>Gunneridae</taxon>
        <taxon>Pentapetalae</taxon>
        <taxon>rosids</taxon>
        <taxon>fabids</taxon>
        <taxon>Malpighiales</taxon>
        <taxon>Salicaceae</taxon>
        <taxon>Saliceae</taxon>
        <taxon>Populus</taxon>
    </lineage>
</organism>
<accession>A0A3N7EFU0</accession>
<dbReference type="AlphaFoldDB" id="A0A3N7EFU0"/>
<protein>
    <submittedName>
        <fullName evidence="1">Uncharacterized protein</fullName>
    </submittedName>
</protein>
<proteinExistence type="predicted"/>
<gene>
    <name evidence="1" type="ORF">POPTR_001G042950</name>
</gene>
<evidence type="ECO:0000313" key="1">
    <source>
        <dbReference type="EMBL" id="RQO84405.1"/>
    </source>
</evidence>
<dbReference type="EMBL" id="CM009290">
    <property type="protein sequence ID" value="RQO84405.1"/>
    <property type="molecule type" value="Genomic_DNA"/>
</dbReference>
<evidence type="ECO:0000313" key="2">
    <source>
        <dbReference type="Proteomes" id="UP000006729"/>
    </source>
</evidence>
<sequence>MTPSTLLLSQHKKNSKYIYHHHLKHRINVSKPFPVRFLSSFHPNPSLT</sequence>
<dbReference type="Proteomes" id="UP000006729">
    <property type="component" value="Chromosome 1"/>
</dbReference>